<dbReference type="Gene3D" id="3.90.180.10">
    <property type="entry name" value="Medium-chain alcohol dehydrogenases, catalytic domain"/>
    <property type="match status" value="1"/>
</dbReference>
<dbReference type="AlphaFoldDB" id="A0A9Q8PM84"/>
<reference evidence="1" key="2">
    <citation type="journal article" date="2022" name="Microb. Genom.">
        <title>A chromosome-scale genome assembly of the tomato pathogen Cladosporium fulvum reveals a compartmentalized genome architecture and the presence of a dispensable chromosome.</title>
        <authorList>
            <person name="Zaccaron A.Z."/>
            <person name="Chen L.H."/>
            <person name="Samaras A."/>
            <person name="Stergiopoulos I."/>
        </authorList>
    </citation>
    <scope>NUCLEOTIDE SEQUENCE</scope>
    <source>
        <strain evidence="1">Race5_Kim</strain>
    </source>
</reference>
<evidence type="ECO:0000313" key="2">
    <source>
        <dbReference type="Proteomes" id="UP000756132"/>
    </source>
</evidence>
<dbReference type="PANTHER" id="PTHR11695">
    <property type="entry name" value="ALCOHOL DEHYDROGENASE RELATED"/>
    <property type="match status" value="1"/>
</dbReference>
<dbReference type="Pfam" id="PF13602">
    <property type="entry name" value="ADH_zinc_N_2"/>
    <property type="match status" value="1"/>
</dbReference>
<name>A0A9Q8PM84_PASFU</name>
<dbReference type="InterPro" id="IPR050700">
    <property type="entry name" value="YIM1/Zinc_Alcohol_DH_Fams"/>
</dbReference>
<keyword evidence="2" id="KW-1185">Reference proteome</keyword>
<gene>
    <name evidence="1" type="ORF">CLAFUR5_14112</name>
</gene>
<dbReference type="CDD" id="cd05289">
    <property type="entry name" value="MDR_like_2"/>
    <property type="match status" value="1"/>
</dbReference>
<sequence length="252" mass="27986">MRVRFPEQGAAAEYTTAIAPELSIRPSNITAVQAASVPVSALTAWQGLHEHASFDLRSFKLDKAAGETSMRILINGGSTTVGIWYMRLLYTMQFPRPITITATCSNANMHRVRDFGADNIIDYTKTDNFSAHGPYHIIFDCVGRETLDKCWRALAPNGSLFTIVPTLETTNYVSGPLTVPDEVKDRGIRGMFFLMRPNAEQLGKITKLIEEGRVEKPVVDSVHDFEAYEAAFNRVRSGRAVGKVILKVCEED</sequence>
<dbReference type="Gene3D" id="3.40.50.720">
    <property type="entry name" value="NAD(P)-binding Rossmann-like Domain"/>
    <property type="match status" value="1"/>
</dbReference>
<dbReference type="GeneID" id="71993990"/>
<dbReference type="RefSeq" id="XP_047769387.1">
    <property type="nucleotide sequence ID" value="XM_047913260.1"/>
</dbReference>
<dbReference type="GO" id="GO:0005739">
    <property type="term" value="C:mitochondrion"/>
    <property type="evidence" value="ECO:0007669"/>
    <property type="project" value="TreeGrafter"/>
</dbReference>
<dbReference type="EMBL" id="CP090175">
    <property type="protein sequence ID" value="UJO25021.1"/>
    <property type="molecule type" value="Genomic_DNA"/>
</dbReference>
<dbReference type="InterPro" id="IPR036291">
    <property type="entry name" value="NAD(P)-bd_dom_sf"/>
</dbReference>
<dbReference type="SUPFAM" id="SSF51735">
    <property type="entry name" value="NAD(P)-binding Rossmann-fold domains"/>
    <property type="match status" value="1"/>
</dbReference>
<dbReference type="KEGG" id="ffu:CLAFUR5_14112"/>
<protein>
    <submittedName>
        <fullName evidence="1">Zinc-binding oxidoreductase, mitochondrial</fullName>
    </submittedName>
</protein>
<dbReference type="PANTHER" id="PTHR11695:SF647">
    <property type="entry name" value="ENOYL REDUCTASE (ER) DOMAIN-CONTAINING PROTEIN"/>
    <property type="match status" value="1"/>
</dbReference>
<proteinExistence type="predicted"/>
<accession>A0A9Q8PM84</accession>
<reference evidence="1" key="1">
    <citation type="submission" date="2021-12" db="EMBL/GenBank/DDBJ databases">
        <authorList>
            <person name="Zaccaron A."/>
            <person name="Stergiopoulos I."/>
        </authorList>
    </citation>
    <scope>NUCLEOTIDE SEQUENCE</scope>
    <source>
        <strain evidence="1">Race5_Kim</strain>
    </source>
</reference>
<dbReference type="Proteomes" id="UP000756132">
    <property type="component" value="Chromosome 13"/>
</dbReference>
<dbReference type="OrthoDB" id="3509362at2759"/>
<organism evidence="1 2">
    <name type="scientific">Passalora fulva</name>
    <name type="common">Tomato leaf mold</name>
    <name type="synonym">Cladosporium fulvum</name>
    <dbReference type="NCBI Taxonomy" id="5499"/>
    <lineage>
        <taxon>Eukaryota</taxon>
        <taxon>Fungi</taxon>
        <taxon>Dikarya</taxon>
        <taxon>Ascomycota</taxon>
        <taxon>Pezizomycotina</taxon>
        <taxon>Dothideomycetes</taxon>
        <taxon>Dothideomycetidae</taxon>
        <taxon>Mycosphaerellales</taxon>
        <taxon>Mycosphaerellaceae</taxon>
        <taxon>Fulvia</taxon>
    </lineage>
</organism>
<evidence type="ECO:0000313" key="1">
    <source>
        <dbReference type="EMBL" id="UJO25021.1"/>
    </source>
</evidence>